<feature type="domain" description="Ig-like" evidence="20">
    <location>
        <begin position="531"/>
        <end position="622"/>
    </location>
</feature>
<dbReference type="AlphaFoldDB" id="A0A2D0SKU3"/>
<evidence type="ECO:0000256" key="19">
    <source>
        <dbReference type="SAM" id="SignalP"/>
    </source>
</evidence>
<keyword evidence="22" id="KW-1185">Reference proteome</keyword>
<keyword evidence="8" id="KW-0130">Cell adhesion</keyword>
<feature type="compositionally biased region" description="Basic and acidic residues" evidence="17">
    <location>
        <begin position="1170"/>
        <end position="1205"/>
    </location>
</feature>
<evidence type="ECO:0000313" key="23">
    <source>
        <dbReference type="RefSeq" id="XP_017343332.1"/>
    </source>
</evidence>
<reference evidence="23 24" key="2">
    <citation type="submission" date="2025-04" db="UniProtKB">
        <authorList>
            <consortium name="RefSeq"/>
        </authorList>
    </citation>
    <scope>IDENTIFICATION</scope>
    <source>
        <tissue evidence="23 24">Blood</tissue>
    </source>
</reference>
<protein>
    <recommendedName>
        <fullName evidence="16">Neural cell adhesion molecule L1</fullName>
    </recommendedName>
</protein>
<dbReference type="SMART" id="SM00408">
    <property type="entry name" value="IGc2"/>
    <property type="match status" value="5"/>
</dbReference>
<feature type="signal peptide" evidence="19">
    <location>
        <begin position="1"/>
        <end position="36"/>
    </location>
</feature>
<evidence type="ECO:0000256" key="18">
    <source>
        <dbReference type="SAM" id="Phobius"/>
    </source>
</evidence>
<dbReference type="SUPFAM" id="SSF48726">
    <property type="entry name" value="Immunoglobulin"/>
    <property type="match status" value="6"/>
</dbReference>
<keyword evidence="4" id="KW-1003">Cell membrane</keyword>
<dbReference type="FunFam" id="2.60.40.10:FF:000057">
    <property type="entry name" value="neural cell adhesion molecule L1"/>
    <property type="match status" value="1"/>
</dbReference>
<dbReference type="Proteomes" id="UP000221080">
    <property type="component" value="Chromosome 15"/>
</dbReference>
<dbReference type="FunFam" id="2.60.40.10:FF:000367">
    <property type="entry name" value="Neural cell adhesion molecule L1-like protein"/>
    <property type="match status" value="1"/>
</dbReference>
<keyword evidence="7" id="KW-0677">Repeat</keyword>
<dbReference type="InterPro" id="IPR003961">
    <property type="entry name" value="FN3_dom"/>
</dbReference>
<dbReference type="GO" id="GO:0005886">
    <property type="term" value="C:plasma membrane"/>
    <property type="evidence" value="ECO:0007669"/>
    <property type="project" value="UniProtKB-SubCell"/>
</dbReference>
<dbReference type="FunFam" id="2.60.40.10:FF:000600">
    <property type="entry name" value="Contactin 2"/>
    <property type="match status" value="1"/>
</dbReference>
<dbReference type="GO" id="GO:0098632">
    <property type="term" value="F:cell-cell adhesion mediator activity"/>
    <property type="evidence" value="ECO:0007669"/>
    <property type="project" value="TreeGrafter"/>
</dbReference>
<evidence type="ECO:0000256" key="5">
    <source>
        <dbReference type="ARBA" id="ARBA00022692"/>
    </source>
</evidence>
<keyword evidence="13" id="KW-0966">Cell projection</keyword>
<keyword evidence="5 18" id="KW-0812">Transmembrane</keyword>
<dbReference type="KEGG" id="ipu:108276290"/>
<dbReference type="SMART" id="SM00409">
    <property type="entry name" value="IG"/>
    <property type="match status" value="6"/>
</dbReference>
<dbReference type="GO" id="GO:0007411">
    <property type="term" value="P:axon guidance"/>
    <property type="evidence" value="ECO:0007669"/>
    <property type="project" value="TreeGrafter"/>
</dbReference>
<dbReference type="CTD" id="30634"/>
<evidence type="ECO:0000313" key="24">
    <source>
        <dbReference type="RefSeq" id="XP_047016227.1"/>
    </source>
</evidence>
<sequence length="1280" mass="142057">MPTTLLQQAGSRGRHLNHPLPLLGTLFLLVLAPTPGQTAIRIAEHYRIKDLKTPPQITVQPESIIAFSSDDIMLKCEATGDPSPIFRWVKDGMAFDPSSISGVTTFLDSGSFMVKESPIHQFHGNYTCLASNELGTAVSNEVHIITEDTPTIQREKKEEKRAEEGSPVILHCNPPQSSATPLIHWMDRSLRHIKQSDRVIQGRDGNLYFSHVTLGDSRNDYTCNVQFLGARIIVAKEPISLKVTTSNSLRNRRPQMMRPTGSHSSYLVLRGQTFELECIVQGLPTPSIQWVRKDGVLPESRTSSKNSTEKWLLRFTNISEQDDGEYQCTANNSQGTVTHTYTVSVEAAPYWIKEPVSELYAPGEMVRLECRADGIPTPQVTWSINGYPLSDIDPESRRTVKGGTLILEKVKLSDTAVYQCKASNKHGTILINTYVFVVVLPPQILTEDSLLYRVTEGKTAKLQCMTFGSPRPKVTWERETWDFVISNSRMNQLSNGTLEISNVSYNDTGLYTCSVGEDKLSITAELEVLNRTVIVNPPQALYVQKGKTATFTCQYQMDSNLGPPQILWRRTNKKLDESSDIDKYIIDETELIINDVQDEDEGVYSCEVITSLDMAEASGSLTVVDRPDPPSMLQITELGDHAVTLLWVPGDNHKSPILEYVVEAEETSTDTEEWEELMRAAGDTRRTRLPLKPFLSYRFRVIAINKIGKSDPSQPSVAFSTPAARPSSNPEGVRSESLDPDTLVITWKEMDRRSFNGPGFRYKVMWRKVVGSGPSWHSNFTTSPPFVVMDVGDFSAFDIKVQAVNDLGEGPEPKSTIGYSGEDYPVDAPLNVGVDLLNSTAIGVTWAPVDSETVKGHLMGYKIHLAYYGSCGKHHHQKCISGEGEPLNVVVVTTRANEEKKVLGGLRPYSSYSLTVSVFNSKGDGPESEARPFHTPEGVPGPPTSLILSSPSETEMTLHWTPPSQENGILVGYLLQYKELDNADSPMQVEKIGDPTVHQLNIKDLDRHSRYRFYLRGYTAAGEGLPITKVGATTLDGGPPRNFNLSVGETAVNLSWVFPERQRNVGFHIKYMRKNGHGQWMKSEKVNTSQSFYSMQGLQPGSRYSLCFIFSNGTFWETDIETKGAGVPEKQSSFATEGWFIGLISALVLLLLLLLILCFVKRNKGGKYSVKDKEEGQVDSESRPMKDETFGEYRSLESDNEEKRTASQPSLCDDSKLCSDDGLDDYGNSHSVHTKVTMDESLASQCSGVRDGLEIERHDSSPLKSAATNHGLPNSAVVLD</sequence>
<dbReference type="PANTHER" id="PTHR44170:SF36">
    <property type="entry name" value="L1 CELL ADHESION MOLECULE"/>
    <property type="match status" value="1"/>
</dbReference>
<evidence type="ECO:0000256" key="16">
    <source>
        <dbReference type="ARBA" id="ARBA00074488"/>
    </source>
</evidence>
<dbReference type="InterPro" id="IPR013783">
    <property type="entry name" value="Ig-like_fold"/>
</dbReference>
<dbReference type="PROSITE" id="PS50853">
    <property type="entry name" value="FN3"/>
    <property type="match status" value="5"/>
</dbReference>
<gene>
    <name evidence="23 24" type="primary">l1cama</name>
</gene>
<keyword evidence="10 18" id="KW-0472">Membrane</keyword>
<evidence type="ECO:0000256" key="3">
    <source>
        <dbReference type="ARBA" id="ARBA00008588"/>
    </source>
</evidence>
<evidence type="ECO:0000256" key="9">
    <source>
        <dbReference type="ARBA" id="ARBA00022989"/>
    </source>
</evidence>
<dbReference type="InterPro" id="IPR003599">
    <property type="entry name" value="Ig_sub"/>
</dbReference>
<dbReference type="FunFam" id="2.60.40.10:FF:000028">
    <property type="entry name" value="Neuronal cell adhesion molecule"/>
    <property type="match status" value="1"/>
</dbReference>
<dbReference type="SMART" id="SM00060">
    <property type="entry name" value="FN3"/>
    <property type="match status" value="5"/>
</dbReference>
<comment type="function">
    <text evidence="15">Neural cell adhesion molecule involved in the dynamics of cell adhesion and in the generation of transmembrane signals at tyrosine kinase receptors. During brain development, critical in multiple processes, including neuronal migration, axonal growth and fasciculation, and synaptogenesis. In the mature brain, plays a role in the dynamics of neuronal structure and function, including synaptic plasticity.</text>
</comment>
<dbReference type="RefSeq" id="XP_017343332.1">
    <property type="nucleotide sequence ID" value="XM_017487843.3"/>
</dbReference>
<dbReference type="InterPro" id="IPR036179">
    <property type="entry name" value="Ig-like_dom_sf"/>
</dbReference>
<reference evidence="22" key="1">
    <citation type="journal article" date="2016" name="Nat. Commun.">
        <title>The channel catfish genome sequence provides insights into the evolution of scale formation in teleosts.</title>
        <authorList>
            <person name="Liu Z."/>
            <person name="Liu S."/>
            <person name="Yao J."/>
            <person name="Bao L."/>
            <person name="Zhang J."/>
            <person name="Li Y."/>
            <person name="Jiang C."/>
            <person name="Sun L."/>
            <person name="Wang R."/>
            <person name="Zhang Y."/>
            <person name="Zhou T."/>
            <person name="Zeng Q."/>
            <person name="Fu Q."/>
            <person name="Gao S."/>
            <person name="Li N."/>
            <person name="Koren S."/>
            <person name="Jiang Y."/>
            <person name="Zimin A."/>
            <person name="Xu P."/>
            <person name="Phillippy A.M."/>
            <person name="Geng X."/>
            <person name="Song L."/>
            <person name="Sun F."/>
            <person name="Li C."/>
            <person name="Wang X."/>
            <person name="Chen A."/>
            <person name="Jin Y."/>
            <person name="Yuan Z."/>
            <person name="Yang Y."/>
            <person name="Tan S."/>
            <person name="Peatman E."/>
            <person name="Lu J."/>
            <person name="Qin Z."/>
            <person name="Dunham R."/>
            <person name="Li Z."/>
            <person name="Sonstegard T."/>
            <person name="Feng J."/>
            <person name="Danzmann R.G."/>
            <person name="Schroeder S."/>
            <person name="Scheffler B."/>
            <person name="Duke M.V."/>
            <person name="Ballard L."/>
            <person name="Kucuktas H."/>
            <person name="Kaltenboeck L."/>
            <person name="Liu H."/>
            <person name="Armbruster J."/>
            <person name="Xie Y."/>
            <person name="Kirby M.L."/>
            <person name="Tian Y."/>
            <person name="Flanagan M.E."/>
            <person name="Mu W."/>
            <person name="Waldbieser G.C."/>
        </authorList>
    </citation>
    <scope>NUCLEOTIDE SEQUENCE [LARGE SCALE GENOMIC DNA]</scope>
    <source>
        <strain evidence="22">SDA103</strain>
    </source>
</reference>
<feature type="chain" id="PRO_5013510558" description="Neural cell adhesion molecule L1" evidence="19">
    <location>
        <begin position="37"/>
        <end position="1280"/>
    </location>
</feature>
<evidence type="ECO:0000256" key="8">
    <source>
        <dbReference type="ARBA" id="ARBA00022889"/>
    </source>
</evidence>
<feature type="region of interest" description="Disordered" evidence="17">
    <location>
        <begin position="153"/>
        <end position="173"/>
    </location>
</feature>
<feature type="region of interest" description="Disordered" evidence="17">
    <location>
        <begin position="710"/>
        <end position="737"/>
    </location>
</feature>
<dbReference type="PROSITE" id="PS50835">
    <property type="entry name" value="IG_LIKE"/>
    <property type="match status" value="6"/>
</dbReference>
<dbReference type="CDD" id="cd00063">
    <property type="entry name" value="FN3"/>
    <property type="match status" value="5"/>
</dbReference>
<keyword evidence="9 18" id="KW-1133">Transmembrane helix</keyword>
<dbReference type="GO" id="GO:0030426">
    <property type="term" value="C:growth cone"/>
    <property type="evidence" value="ECO:0007669"/>
    <property type="project" value="UniProtKB-SubCell"/>
</dbReference>
<dbReference type="Pfam" id="PF13927">
    <property type="entry name" value="Ig_3"/>
    <property type="match status" value="3"/>
</dbReference>
<evidence type="ECO:0000256" key="4">
    <source>
        <dbReference type="ARBA" id="ARBA00022475"/>
    </source>
</evidence>
<feature type="compositionally biased region" description="Polar residues" evidence="17">
    <location>
        <begin position="1262"/>
        <end position="1272"/>
    </location>
</feature>
<feature type="domain" description="Fibronectin type-III" evidence="21">
    <location>
        <begin position="1039"/>
        <end position="1130"/>
    </location>
</feature>
<feature type="domain" description="Ig-like" evidence="20">
    <location>
        <begin position="349"/>
        <end position="436"/>
    </location>
</feature>
<dbReference type="Pfam" id="PF13882">
    <property type="entry name" value="Bravo_FIGEY"/>
    <property type="match status" value="1"/>
</dbReference>
<evidence type="ECO:0000259" key="20">
    <source>
        <dbReference type="PROSITE" id="PS50835"/>
    </source>
</evidence>
<feature type="region of interest" description="Disordered" evidence="17">
    <location>
        <begin position="1257"/>
        <end position="1280"/>
    </location>
</feature>
<dbReference type="GeneID" id="108276290"/>
<dbReference type="STRING" id="7998.ENSIPUP00000014129"/>
<evidence type="ECO:0000259" key="21">
    <source>
        <dbReference type="PROSITE" id="PS50853"/>
    </source>
</evidence>
<keyword evidence="6 19" id="KW-0732">Signal</keyword>
<feature type="transmembrane region" description="Helical" evidence="18">
    <location>
        <begin position="1139"/>
        <end position="1160"/>
    </location>
</feature>
<dbReference type="PANTHER" id="PTHR44170">
    <property type="entry name" value="PROTEIN SIDEKICK"/>
    <property type="match status" value="1"/>
</dbReference>
<feature type="domain" description="Ig-like" evidence="20">
    <location>
        <begin position="254"/>
        <end position="344"/>
    </location>
</feature>
<feature type="domain" description="Fibronectin type-III" evidence="21">
    <location>
        <begin position="629"/>
        <end position="724"/>
    </location>
</feature>
<dbReference type="InterPro" id="IPR003598">
    <property type="entry name" value="Ig_sub2"/>
</dbReference>
<evidence type="ECO:0000256" key="1">
    <source>
        <dbReference type="ARBA" id="ARBA00004251"/>
    </source>
</evidence>
<feature type="compositionally biased region" description="Basic and acidic residues" evidence="17">
    <location>
        <begin position="153"/>
        <end position="164"/>
    </location>
</feature>
<evidence type="ECO:0000256" key="10">
    <source>
        <dbReference type="ARBA" id="ARBA00023136"/>
    </source>
</evidence>
<comment type="similarity">
    <text evidence="3">Belongs to the immunoglobulin superfamily. L1/neurofascin/NgCAM family.</text>
</comment>
<name>A0A2D0SKU3_ICTPU</name>
<dbReference type="FunFam" id="2.60.40.10:FF:000005">
    <property type="entry name" value="Neuronal cell adhesion molecule"/>
    <property type="match status" value="1"/>
</dbReference>
<dbReference type="Gene3D" id="2.60.40.10">
    <property type="entry name" value="Immunoglobulins"/>
    <property type="match status" value="11"/>
</dbReference>
<feature type="domain" description="Fibronectin type-III" evidence="21">
    <location>
        <begin position="942"/>
        <end position="1037"/>
    </location>
</feature>
<evidence type="ECO:0000256" key="2">
    <source>
        <dbReference type="ARBA" id="ARBA00004624"/>
    </source>
</evidence>
<evidence type="ECO:0000256" key="14">
    <source>
        <dbReference type="ARBA" id="ARBA00023319"/>
    </source>
</evidence>
<dbReference type="InterPro" id="IPR036116">
    <property type="entry name" value="FN3_sf"/>
</dbReference>
<evidence type="ECO:0000256" key="17">
    <source>
        <dbReference type="SAM" id="MobiDB-lite"/>
    </source>
</evidence>
<dbReference type="GeneTree" id="ENSGT00940000157506"/>
<feature type="domain" description="Ig-like" evidence="20">
    <location>
        <begin position="55"/>
        <end position="139"/>
    </location>
</feature>
<feature type="domain" description="Ig-like" evidence="20">
    <location>
        <begin position="150"/>
        <end position="240"/>
    </location>
</feature>
<dbReference type="InterPro" id="IPR007110">
    <property type="entry name" value="Ig-like_dom"/>
</dbReference>
<evidence type="ECO:0000256" key="7">
    <source>
        <dbReference type="ARBA" id="ARBA00022737"/>
    </source>
</evidence>
<feature type="region of interest" description="Disordered" evidence="17">
    <location>
        <begin position="1170"/>
        <end position="1212"/>
    </location>
</feature>
<evidence type="ECO:0000256" key="13">
    <source>
        <dbReference type="ARBA" id="ARBA00023273"/>
    </source>
</evidence>
<accession>A0A2D0SKU3</accession>
<evidence type="ECO:0000256" key="11">
    <source>
        <dbReference type="ARBA" id="ARBA00023157"/>
    </source>
</evidence>
<dbReference type="GO" id="GO:0007420">
    <property type="term" value="P:brain development"/>
    <property type="evidence" value="ECO:0007669"/>
    <property type="project" value="TreeGrafter"/>
</dbReference>
<feature type="domain" description="Ig-like" evidence="20">
    <location>
        <begin position="442"/>
        <end position="523"/>
    </location>
</feature>
<dbReference type="InterPro" id="IPR026966">
    <property type="entry name" value="Neurofascin/L1/NrCAM_C"/>
</dbReference>
<evidence type="ECO:0000256" key="15">
    <source>
        <dbReference type="ARBA" id="ARBA00060042"/>
    </source>
</evidence>
<feature type="domain" description="Fibronectin type-III" evidence="21">
    <location>
        <begin position="828"/>
        <end position="938"/>
    </location>
</feature>
<dbReference type="FunFam" id="2.60.40.10:FF:000347">
    <property type="entry name" value="Neuronal cell adhesion molecule"/>
    <property type="match status" value="1"/>
</dbReference>
<dbReference type="FunFam" id="2.60.40.10:FF:000078">
    <property type="entry name" value="Neuronal cell adhesion molecule"/>
    <property type="match status" value="1"/>
</dbReference>
<keyword evidence="11" id="KW-1015">Disulfide bond</keyword>
<feature type="domain" description="Fibronectin type-III" evidence="21">
    <location>
        <begin position="726"/>
        <end position="823"/>
    </location>
</feature>
<organism evidence="22 24">
    <name type="scientific">Ictalurus punctatus</name>
    <name type="common">Channel catfish</name>
    <name type="synonym">Silurus punctatus</name>
    <dbReference type="NCBI Taxonomy" id="7998"/>
    <lineage>
        <taxon>Eukaryota</taxon>
        <taxon>Metazoa</taxon>
        <taxon>Chordata</taxon>
        <taxon>Craniata</taxon>
        <taxon>Vertebrata</taxon>
        <taxon>Euteleostomi</taxon>
        <taxon>Actinopterygii</taxon>
        <taxon>Neopterygii</taxon>
        <taxon>Teleostei</taxon>
        <taxon>Ostariophysi</taxon>
        <taxon>Siluriformes</taxon>
        <taxon>Ictaluridae</taxon>
        <taxon>Ictalurus</taxon>
    </lineage>
</organism>
<evidence type="ECO:0000313" key="22">
    <source>
        <dbReference type="Proteomes" id="UP000221080"/>
    </source>
</evidence>
<dbReference type="RefSeq" id="XP_047016227.1">
    <property type="nucleotide sequence ID" value="XM_047160271.2"/>
</dbReference>
<keyword evidence="14" id="KW-0393">Immunoglobulin domain</keyword>
<dbReference type="InterPro" id="IPR013098">
    <property type="entry name" value="Ig_I-set"/>
</dbReference>
<feature type="region of interest" description="Disordered" evidence="17">
    <location>
        <begin position="923"/>
        <end position="942"/>
    </location>
</feature>
<proteinExistence type="inferred from homology"/>
<evidence type="ECO:0000256" key="12">
    <source>
        <dbReference type="ARBA" id="ARBA00023180"/>
    </source>
</evidence>
<dbReference type="Pfam" id="PF07679">
    <property type="entry name" value="I-set"/>
    <property type="match status" value="2"/>
</dbReference>
<feature type="compositionally biased region" description="Basic and acidic residues" evidence="17">
    <location>
        <begin position="924"/>
        <end position="934"/>
    </location>
</feature>
<dbReference type="OrthoDB" id="6244967at2759"/>
<evidence type="ECO:0000256" key="6">
    <source>
        <dbReference type="ARBA" id="ARBA00022729"/>
    </source>
</evidence>
<comment type="subcellular location">
    <subcellularLocation>
        <location evidence="1">Cell membrane</location>
        <topology evidence="1">Single-pass type I membrane protein</topology>
    </subcellularLocation>
    <subcellularLocation>
        <location evidence="2">Cell projection</location>
        <location evidence="2">Growth cone</location>
    </subcellularLocation>
</comment>
<dbReference type="SUPFAM" id="SSF49265">
    <property type="entry name" value="Fibronectin type III"/>
    <property type="match status" value="3"/>
</dbReference>
<dbReference type="Pfam" id="PF00041">
    <property type="entry name" value="fn3"/>
    <property type="match status" value="4"/>
</dbReference>
<keyword evidence="12" id="KW-0325">Glycoprotein</keyword>